<keyword evidence="4" id="KW-1185">Reference proteome</keyword>
<evidence type="ECO:0000313" key="3">
    <source>
        <dbReference type="EMBL" id="KAK7196727.1"/>
    </source>
</evidence>
<feature type="compositionally biased region" description="Gly residues" evidence="1">
    <location>
        <begin position="469"/>
        <end position="482"/>
    </location>
</feature>
<dbReference type="EMBL" id="JAECZO010000084">
    <property type="protein sequence ID" value="KAK7196727.1"/>
    <property type="molecule type" value="Genomic_DNA"/>
</dbReference>
<sequence length="552" mass="59225">MHIYSKDQQAFHLQRTRAEKWWSRANTLIVIVQLACFLSAIIRTGTSSSRSMTNSLFIVSVLELQPPYIVEGCVYQVARRHAFFNNVRFTMSKDNVGYFVSRSVLNIRYLMALTGVHIVVSAVNRLWFETNTHEVRYHFVVFRKDMVTTWEVLLMVLGLVVTLGVTQENQILSNYVAYCAVGTNTASVSLYNSIPPYTELIVSYIVSMAVTGINIIFAVWNLSRENPRDAMLRETQQRHEEWERAMAEQYGVTDPTAASAAAAAAQQLEGHAGGTQPQVIHADNRATTVHPGAAATAAGGEAGAPLPPSGEQPPPPLLPPHHHHHGYGHAVRAGLAHPFSSLSTNLRRRTHTGEALNLEEPTPPHAQAAQQPLAQQQQPFLQTVADPPHVGPSVSRPLTPLLNEEFNMEGEEMAQRDLFRGGSGGRAGPPLPVLRGPSGVAASSSSGGYDLHEVGDDEDDVETSSALRGGRGSSSAAGGGGAAAAVAGRGRGASESEASTGLLAARLASVPPPPPAYSGDRRQSAYLSRSKMLAPPSPLQGGAETTDDTVHL</sequence>
<feature type="transmembrane region" description="Helical" evidence="2">
    <location>
        <begin position="21"/>
        <end position="42"/>
    </location>
</feature>
<feature type="region of interest" description="Disordered" evidence="1">
    <location>
        <begin position="418"/>
        <end position="552"/>
    </location>
</feature>
<evidence type="ECO:0000256" key="1">
    <source>
        <dbReference type="SAM" id="MobiDB-lite"/>
    </source>
</evidence>
<feature type="transmembrane region" description="Helical" evidence="2">
    <location>
        <begin position="109"/>
        <end position="127"/>
    </location>
</feature>
<keyword evidence="2" id="KW-0812">Transmembrane</keyword>
<reference evidence="3 4" key="1">
    <citation type="journal article" date="2021" name="MBio">
        <title>A New Model Trypanosomatid, Novymonas esmeraldas: Genomic Perception of Its 'Candidatus Pandoraea novymonadis' Endosymbiont.</title>
        <authorList>
            <person name="Zakharova A."/>
            <person name="Saura A."/>
            <person name="Butenko A."/>
            <person name="Podesvova L."/>
            <person name="Warmusova S."/>
            <person name="Kostygov A.Y."/>
            <person name="Nenarokova A."/>
            <person name="Lukes J."/>
            <person name="Opperdoes F.R."/>
            <person name="Yurchenko V."/>
        </authorList>
    </citation>
    <scope>NUCLEOTIDE SEQUENCE [LARGE SCALE GENOMIC DNA]</scope>
    <source>
        <strain evidence="3 4">E262AT.01</strain>
    </source>
</reference>
<feature type="transmembrane region" description="Helical" evidence="2">
    <location>
        <begin position="175"/>
        <end position="194"/>
    </location>
</feature>
<feature type="region of interest" description="Disordered" evidence="1">
    <location>
        <begin position="256"/>
        <end position="275"/>
    </location>
</feature>
<name>A0AAW0ERE5_9TRYP</name>
<evidence type="ECO:0000256" key="2">
    <source>
        <dbReference type="SAM" id="Phobius"/>
    </source>
</evidence>
<feature type="transmembrane region" description="Helical" evidence="2">
    <location>
        <begin position="147"/>
        <end position="166"/>
    </location>
</feature>
<protein>
    <submittedName>
        <fullName evidence="3">Uncharacterized protein</fullName>
    </submittedName>
</protein>
<comment type="caution">
    <text evidence="3">The sequence shown here is derived from an EMBL/GenBank/DDBJ whole genome shotgun (WGS) entry which is preliminary data.</text>
</comment>
<organism evidence="3 4">
    <name type="scientific">Novymonas esmeraldas</name>
    <dbReference type="NCBI Taxonomy" id="1808958"/>
    <lineage>
        <taxon>Eukaryota</taxon>
        <taxon>Discoba</taxon>
        <taxon>Euglenozoa</taxon>
        <taxon>Kinetoplastea</taxon>
        <taxon>Metakinetoplastina</taxon>
        <taxon>Trypanosomatida</taxon>
        <taxon>Trypanosomatidae</taxon>
        <taxon>Novymonas</taxon>
    </lineage>
</organism>
<feature type="compositionally biased region" description="Pro residues" evidence="1">
    <location>
        <begin position="305"/>
        <end position="319"/>
    </location>
</feature>
<gene>
    <name evidence="3" type="ORF">NESM_000612500</name>
</gene>
<feature type="transmembrane region" description="Helical" evidence="2">
    <location>
        <begin position="200"/>
        <end position="223"/>
    </location>
</feature>
<evidence type="ECO:0000313" key="4">
    <source>
        <dbReference type="Proteomes" id="UP001430356"/>
    </source>
</evidence>
<proteinExistence type="predicted"/>
<accession>A0AAW0ERE5</accession>
<feature type="compositionally biased region" description="Low complexity" evidence="1">
    <location>
        <begin position="436"/>
        <end position="448"/>
    </location>
</feature>
<dbReference type="Proteomes" id="UP001430356">
    <property type="component" value="Unassembled WGS sequence"/>
</dbReference>
<feature type="region of interest" description="Disordered" evidence="1">
    <location>
        <begin position="296"/>
        <end position="328"/>
    </location>
</feature>
<dbReference type="AlphaFoldDB" id="A0AAW0ERE5"/>
<keyword evidence="2" id="KW-0472">Membrane</keyword>
<keyword evidence="2" id="KW-1133">Transmembrane helix</keyword>